<dbReference type="EMBL" id="JBHSEL010000023">
    <property type="protein sequence ID" value="MFC4624008.1"/>
    <property type="molecule type" value="Genomic_DNA"/>
</dbReference>
<feature type="transmembrane region" description="Helical" evidence="6">
    <location>
        <begin position="12"/>
        <end position="31"/>
    </location>
</feature>
<reference evidence="8" key="1">
    <citation type="journal article" date="2019" name="Int. J. Syst. Evol. Microbiol.">
        <title>The Global Catalogue of Microorganisms (GCM) 10K type strain sequencing project: providing services to taxonomists for standard genome sequencing and annotation.</title>
        <authorList>
            <consortium name="The Broad Institute Genomics Platform"/>
            <consortium name="The Broad Institute Genome Sequencing Center for Infectious Disease"/>
            <person name="Wu L."/>
            <person name="Ma J."/>
        </authorList>
    </citation>
    <scope>NUCLEOTIDE SEQUENCE [LARGE SCALE GENOMIC DNA]</scope>
    <source>
        <strain evidence="8">CGMCC 1.15731</strain>
    </source>
</reference>
<dbReference type="Pfam" id="PF02653">
    <property type="entry name" value="BPD_transp_2"/>
    <property type="match status" value="1"/>
</dbReference>
<name>A0ABV9H0P1_9HYPH</name>
<keyword evidence="4 6" id="KW-1133">Transmembrane helix</keyword>
<comment type="caution">
    <text evidence="7">The sequence shown here is derived from an EMBL/GenBank/DDBJ whole genome shotgun (WGS) entry which is preliminary data.</text>
</comment>
<dbReference type="CDD" id="cd06581">
    <property type="entry name" value="TM_PBP1_LivM_like"/>
    <property type="match status" value="1"/>
</dbReference>
<evidence type="ECO:0000256" key="5">
    <source>
        <dbReference type="ARBA" id="ARBA00023136"/>
    </source>
</evidence>
<keyword evidence="5 6" id="KW-0472">Membrane</keyword>
<dbReference type="InterPro" id="IPR001851">
    <property type="entry name" value="ABC_transp_permease"/>
</dbReference>
<proteinExistence type="predicted"/>
<feature type="transmembrane region" description="Helical" evidence="6">
    <location>
        <begin position="117"/>
        <end position="135"/>
    </location>
</feature>
<evidence type="ECO:0000256" key="4">
    <source>
        <dbReference type="ARBA" id="ARBA00022989"/>
    </source>
</evidence>
<evidence type="ECO:0000256" key="1">
    <source>
        <dbReference type="ARBA" id="ARBA00004651"/>
    </source>
</evidence>
<dbReference type="PANTHER" id="PTHR30482">
    <property type="entry name" value="HIGH-AFFINITY BRANCHED-CHAIN AMINO ACID TRANSPORT SYSTEM PERMEASE"/>
    <property type="match status" value="1"/>
</dbReference>
<evidence type="ECO:0000256" key="6">
    <source>
        <dbReference type="SAM" id="Phobius"/>
    </source>
</evidence>
<keyword evidence="8" id="KW-1185">Reference proteome</keyword>
<evidence type="ECO:0000256" key="2">
    <source>
        <dbReference type="ARBA" id="ARBA00022475"/>
    </source>
</evidence>
<comment type="subcellular location">
    <subcellularLocation>
        <location evidence="1">Cell membrane</location>
        <topology evidence="1">Multi-pass membrane protein</topology>
    </subcellularLocation>
</comment>
<dbReference type="PANTHER" id="PTHR30482:SF20">
    <property type="entry name" value="HIGH-AFFINITY BRANCHED-CHAIN AMINO ACID TRANSPORT SYSTEM PERMEASE PROTEIN LIVM"/>
    <property type="match status" value="1"/>
</dbReference>
<dbReference type="Proteomes" id="UP001596042">
    <property type="component" value="Unassembled WGS sequence"/>
</dbReference>
<accession>A0ABV9H0P1</accession>
<feature type="transmembrane region" description="Helical" evidence="6">
    <location>
        <begin position="210"/>
        <end position="232"/>
    </location>
</feature>
<gene>
    <name evidence="7" type="ORF">ACFO1V_01990</name>
</gene>
<feature type="transmembrane region" description="Helical" evidence="6">
    <location>
        <begin position="90"/>
        <end position="112"/>
    </location>
</feature>
<feature type="transmembrane region" description="Helical" evidence="6">
    <location>
        <begin position="252"/>
        <end position="278"/>
    </location>
</feature>
<sequence length="335" mass="35265">MSKKTTVKRVLPGEIIALAAMLGALALPFYVTDAATVSVVTQFMIAAMGALSVYIMLRMDLMFFAVPAFMAIGGYAAAILSFNYDVTDLFILSIIAFGLPFLIAIPVGLLVLRMKGVYFVLVTFVMAEIMPLLLFETPNLTGGSNGISGLPPVTLFGNIYIEDNNTVLLMITGLAAFATLITVAVTAYFRPQFDSIREDELLAQSLGLVIAKYKIIGFCFASGIAGLAGFALAEMLMTAHPSSFSAMSSVNYVAYTIVGGQGAILGPLLGSALLVWASNIFSMQGEISQGLFGVLLIAAVIFAKGGLIGVAQRWAKRLAAPKANANALNAGKKSA</sequence>
<keyword evidence="2" id="KW-1003">Cell membrane</keyword>
<organism evidence="7 8">
    <name type="scientific">Daeguia caeni</name>
    <dbReference type="NCBI Taxonomy" id="439612"/>
    <lineage>
        <taxon>Bacteria</taxon>
        <taxon>Pseudomonadati</taxon>
        <taxon>Pseudomonadota</taxon>
        <taxon>Alphaproteobacteria</taxon>
        <taxon>Hyphomicrobiales</taxon>
        <taxon>Brucellaceae</taxon>
        <taxon>Daeguia</taxon>
    </lineage>
</organism>
<feature type="transmembrane region" description="Helical" evidence="6">
    <location>
        <begin position="167"/>
        <end position="189"/>
    </location>
</feature>
<dbReference type="InterPro" id="IPR043428">
    <property type="entry name" value="LivM-like"/>
</dbReference>
<protein>
    <submittedName>
        <fullName evidence="7">Branched-chain amino acid ABC transporter permease</fullName>
    </submittedName>
</protein>
<evidence type="ECO:0000256" key="3">
    <source>
        <dbReference type="ARBA" id="ARBA00022692"/>
    </source>
</evidence>
<feature type="transmembrane region" description="Helical" evidence="6">
    <location>
        <begin position="290"/>
        <end position="311"/>
    </location>
</feature>
<evidence type="ECO:0000313" key="7">
    <source>
        <dbReference type="EMBL" id="MFC4624008.1"/>
    </source>
</evidence>
<keyword evidence="3 6" id="KW-0812">Transmembrane</keyword>
<feature type="transmembrane region" description="Helical" evidence="6">
    <location>
        <begin position="64"/>
        <end position="84"/>
    </location>
</feature>
<evidence type="ECO:0000313" key="8">
    <source>
        <dbReference type="Proteomes" id="UP001596042"/>
    </source>
</evidence>
<dbReference type="RefSeq" id="WP_374831508.1">
    <property type="nucleotide sequence ID" value="NZ_JBHEEZ010000009.1"/>
</dbReference>
<feature type="transmembrane region" description="Helical" evidence="6">
    <location>
        <begin position="37"/>
        <end position="57"/>
    </location>
</feature>